<evidence type="ECO:0000313" key="2">
    <source>
        <dbReference type="EMBL" id="KSV58692.1"/>
    </source>
</evidence>
<gene>
    <name evidence="2" type="ORF">ASU35_02505</name>
</gene>
<evidence type="ECO:0000259" key="1">
    <source>
        <dbReference type="Pfam" id="PF07238"/>
    </source>
</evidence>
<dbReference type="STRING" id="290052.ASU35_02505"/>
<dbReference type="EMBL" id="LNAM01000164">
    <property type="protein sequence ID" value="KSV58692.1"/>
    <property type="molecule type" value="Genomic_DNA"/>
</dbReference>
<keyword evidence="3" id="KW-1185">Reference proteome</keyword>
<sequence length="227" mass="26343">MLMEDMKPGKPLELFVNREGYRYRLLSKVEAAEFGKVYISLIASGTRIFRFLPSDHIELIYKEGERMWRWKGLKGSIATLDGDQLHCLESLKEGEVYNRRYAFRVRLGVEHTITKLIPKALDTEKKESMSDEEYETFEIPCVIKNLSENGIGIYTNDKIDIGTLIEVKLPTRDGVLKMVGNVVRTESGDFGKYREFYGCSFNQVDRNLSKYLFTMQRAQLKKERGEQ</sequence>
<dbReference type="AlphaFoldDB" id="A0A0V8QDR8"/>
<protein>
    <recommendedName>
        <fullName evidence="1">PilZ domain-containing protein</fullName>
    </recommendedName>
</protein>
<reference evidence="2 3" key="1">
    <citation type="submission" date="2015-11" db="EMBL/GenBank/DDBJ databases">
        <title>Butyribacter intestini gen. nov., sp. nov., a butyric acid-producing bacterium of the family Lachnospiraceae isolated from the human faeces.</title>
        <authorList>
            <person name="Zou Y."/>
            <person name="Xue W."/>
            <person name="Luo G."/>
            <person name="Lv M."/>
        </authorList>
    </citation>
    <scope>NUCLEOTIDE SEQUENCE [LARGE SCALE GENOMIC DNA]</scope>
    <source>
        <strain evidence="2 3">ACET-33324</strain>
    </source>
</reference>
<dbReference type="InterPro" id="IPR009875">
    <property type="entry name" value="PilZ_domain"/>
</dbReference>
<dbReference type="SUPFAM" id="SSF141371">
    <property type="entry name" value="PilZ domain-like"/>
    <property type="match status" value="1"/>
</dbReference>
<proteinExistence type="predicted"/>
<evidence type="ECO:0000313" key="3">
    <source>
        <dbReference type="Proteomes" id="UP000054874"/>
    </source>
</evidence>
<dbReference type="GO" id="GO:0035438">
    <property type="term" value="F:cyclic-di-GMP binding"/>
    <property type="evidence" value="ECO:0007669"/>
    <property type="project" value="InterPro"/>
</dbReference>
<comment type="caution">
    <text evidence="2">The sequence shown here is derived from an EMBL/GenBank/DDBJ whole genome shotgun (WGS) entry which is preliminary data.</text>
</comment>
<feature type="domain" description="PilZ" evidence="1">
    <location>
        <begin position="138"/>
        <end position="208"/>
    </location>
</feature>
<dbReference type="RefSeq" id="WP_058353127.1">
    <property type="nucleotide sequence ID" value="NZ_CABMMD010000164.1"/>
</dbReference>
<organism evidence="2 3">
    <name type="scientific">Acetivibrio ethanolgignens</name>
    <dbReference type="NCBI Taxonomy" id="290052"/>
    <lineage>
        <taxon>Bacteria</taxon>
        <taxon>Bacillati</taxon>
        <taxon>Bacillota</taxon>
        <taxon>Clostridia</taxon>
        <taxon>Eubacteriales</taxon>
        <taxon>Oscillospiraceae</taxon>
        <taxon>Acetivibrio</taxon>
    </lineage>
</organism>
<accession>A0A0V8QDR8</accession>
<dbReference type="Pfam" id="PF07238">
    <property type="entry name" value="PilZ"/>
    <property type="match status" value="1"/>
</dbReference>
<dbReference type="Proteomes" id="UP000054874">
    <property type="component" value="Unassembled WGS sequence"/>
</dbReference>
<name>A0A0V8QDR8_9FIRM</name>